<organism evidence="1 2">
    <name type="scientific">Ramlibacter terrae</name>
    <dbReference type="NCBI Taxonomy" id="2732511"/>
    <lineage>
        <taxon>Bacteria</taxon>
        <taxon>Pseudomonadati</taxon>
        <taxon>Pseudomonadota</taxon>
        <taxon>Betaproteobacteria</taxon>
        <taxon>Burkholderiales</taxon>
        <taxon>Comamonadaceae</taxon>
        <taxon>Ramlibacter</taxon>
    </lineage>
</organism>
<accession>A0ABX6P3P4</accession>
<sequence>MQAALLAATTSGGGLLSQHGDISVTEVDGAYLVAFGGGFAGRDISNLQVAVALDASGPSGSFTIEHDGETTQAIAYAADATTMAGNIRAALEALDSIGAGNVLVAALASAPGSQLANFSVTFRGELAGRDIADFTTDFSGR</sequence>
<keyword evidence="2" id="KW-1185">Reference proteome</keyword>
<evidence type="ECO:0000313" key="1">
    <source>
        <dbReference type="EMBL" id="QJW84670.1"/>
    </source>
</evidence>
<protein>
    <submittedName>
        <fullName evidence="1">Uncharacterized protein</fullName>
    </submittedName>
</protein>
<name>A0ABX6P3P4_9BURK</name>
<gene>
    <name evidence="1" type="ORF">HK414_16115</name>
</gene>
<proteinExistence type="predicted"/>
<dbReference type="EMBL" id="CP053418">
    <property type="protein sequence ID" value="QJW84670.1"/>
    <property type="molecule type" value="Genomic_DNA"/>
</dbReference>
<reference evidence="1 2" key="1">
    <citation type="submission" date="2020-05" db="EMBL/GenBank/DDBJ databases">
        <title>Ramlibacter rhizophilus sp. nov., isolated from rhizosphere soil of national flower Mugunghwa from South Korea.</title>
        <authorList>
            <person name="Zheng-Fei Y."/>
            <person name="Huan T."/>
        </authorList>
    </citation>
    <scope>NUCLEOTIDE SEQUENCE [LARGE SCALE GENOMIC DNA]</scope>
    <source>
        <strain evidence="1 2">H242</strain>
    </source>
</reference>
<dbReference type="Proteomes" id="UP000500826">
    <property type="component" value="Chromosome"/>
</dbReference>
<evidence type="ECO:0000313" key="2">
    <source>
        <dbReference type="Proteomes" id="UP000500826"/>
    </source>
</evidence>
<reference evidence="1 2" key="2">
    <citation type="submission" date="2020-05" db="EMBL/GenBank/DDBJ databases">
        <authorList>
            <person name="Khan S.A."/>
            <person name="Jeon C.O."/>
            <person name="Chun B.H."/>
        </authorList>
    </citation>
    <scope>NUCLEOTIDE SEQUENCE [LARGE SCALE GENOMIC DNA]</scope>
    <source>
        <strain evidence="1 2">H242</strain>
    </source>
</reference>